<protein>
    <recommendedName>
        <fullName evidence="4">Septum formation initiator</fullName>
    </recommendedName>
</protein>
<dbReference type="EMBL" id="MFAB01000013">
    <property type="protein sequence ID" value="OGD68875.1"/>
    <property type="molecule type" value="Genomic_DNA"/>
</dbReference>
<evidence type="ECO:0008006" key="4">
    <source>
        <dbReference type="Google" id="ProtNLM"/>
    </source>
</evidence>
<accession>A0A1F5ENC1</accession>
<evidence type="ECO:0000313" key="3">
    <source>
        <dbReference type="Proteomes" id="UP000176865"/>
    </source>
</evidence>
<keyword evidence="1" id="KW-1133">Transmembrane helix</keyword>
<proteinExistence type="predicted"/>
<feature type="transmembrane region" description="Helical" evidence="1">
    <location>
        <begin position="12"/>
        <end position="31"/>
    </location>
</feature>
<keyword evidence="1" id="KW-0472">Membrane</keyword>
<dbReference type="AlphaFoldDB" id="A0A1F5ENC1"/>
<dbReference type="InterPro" id="IPR007060">
    <property type="entry name" value="FtsL/DivIC"/>
</dbReference>
<comment type="caution">
    <text evidence="2">The sequence shown here is derived from an EMBL/GenBank/DDBJ whole genome shotgun (WGS) entry which is preliminary data.</text>
</comment>
<sequence>MLDYEEKRYVKRIVYSRISVGIVFILFLLIAKGTWNAYREAKLTGDNRNVAENELIELKTRKDFVKTEISSLNTSEGKEEEIRSKFQVAKEGENIIMIVDEKQNYVPTETDKGFLNKLKNLFKF</sequence>
<dbReference type="Pfam" id="PF04977">
    <property type="entry name" value="DivIC"/>
    <property type="match status" value="1"/>
</dbReference>
<name>A0A1F5ENC1_9BACT</name>
<evidence type="ECO:0000313" key="2">
    <source>
        <dbReference type="EMBL" id="OGD68875.1"/>
    </source>
</evidence>
<dbReference type="Proteomes" id="UP000176865">
    <property type="component" value="Unassembled WGS sequence"/>
</dbReference>
<organism evidence="2 3">
    <name type="scientific">Candidatus Campbellbacteria bacterium RIFCSPLOWO2_01_FULL_34_15</name>
    <dbReference type="NCBI Taxonomy" id="1797579"/>
    <lineage>
        <taxon>Bacteria</taxon>
        <taxon>Candidatus Campbelliibacteriota</taxon>
    </lineage>
</organism>
<keyword evidence="1" id="KW-0812">Transmembrane</keyword>
<evidence type="ECO:0000256" key="1">
    <source>
        <dbReference type="SAM" id="Phobius"/>
    </source>
</evidence>
<gene>
    <name evidence="2" type="ORF">A2996_00615</name>
</gene>
<reference evidence="2 3" key="1">
    <citation type="journal article" date="2016" name="Nat. Commun.">
        <title>Thousands of microbial genomes shed light on interconnected biogeochemical processes in an aquifer system.</title>
        <authorList>
            <person name="Anantharaman K."/>
            <person name="Brown C.T."/>
            <person name="Hug L.A."/>
            <person name="Sharon I."/>
            <person name="Castelle C.J."/>
            <person name="Probst A.J."/>
            <person name="Thomas B.C."/>
            <person name="Singh A."/>
            <person name="Wilkins M.J."/>
            <person name="Karaoz U."/>
            <person name="Brodie E.L."/>
            <person name="Williams K.H."/>
            <person name="Hubbard S.S."/>
            <person name="Banfield J.F."/>
        </authorList>
    </citation>
    <scope>NUCLEOTIDE SEQUENCE [LARGE SCALE GENOMIC DNA]</scope>
</reference>